<sequence length="153" mass="17854">MEKVTQSELKTENFNNRNYIINAKELHPKISFLYNPSNRLTAFYHYKNKANHLSEFQELKQQKFGLEYFYLKGDTHQISGSINVFINDFVGDTNTPVAYQMLEGLQAGKNYTWNLLFSKKLSSFLNLNLNYLGRKSERSNTIHTGSIQLRALF</sequence>
<dbReference type="OrthoDB" id="9815802at2"/>
<comment type="caution">
    <text evidence="1">The sequence shown here is derived from an EMBL/GenBank/DDBJ whole genome shotgun (WGS) entry which is preliminary data.</text>
</comment>
<name>A4BYD8_9FLAO</name>
<proteinExistence type="predicted"/>
<dbReference type="Proteomes" id="UP000003053">
    <property type="component" value="Unassembled WGS sequence"/>
</dbReference>
<dbReference type="HOGENOM" id="CLU_1711560_0_0_10"/>
<keyword evidence="2" id="KW-1185">Reference proteome</keyword>
<gene>
    <name evidence="1" type="ORF">PI23P_05757</name>
</gene>
<dbReference type="EMBL" id="AAOG01000001">
    <property type="protein sequence ID" value="EAR13979.1"/>
    <property type="molecule type" value="Genomic_DNA"/>
</dbReference>
<protein>
    <submittedName>
        <fullName evidence="1">Uncharacterized protein</fullName>
    </submittedName>
</protein>
<organism evidence="1 2">
    <name type="scientific">Polaribacter irgensii 23-P</name>
    <dbReference type="NCBI Taxonomy" id="313594"/>
    <lineage>
        <taxon>Bacteria</taxon>
        <taxon>Pseudomonadati</taxon>
        <taxon>Bacteroidota</taxon>
        <taxon>Flavobacteriia</taxon>
        <taxon>Flavobacteriales</taxon>
        <taxon>Flavobacteriaceae</taxon>
    </lineage>
</organism>
<dbReference type="RefSeq" id="WP_004569777.1">
    <property type="nucleotide sequence ID" value="NZ_CH724148.1"/>
</dbReference>
<reference evidence="1 2" key="1">
    <citation type="submission" date="2006-02" db="EMBL/GenBank/DDBJ databases">
        <authorList>
            <person name="Murray A."/>
            <person name="Staley J."/>
            <person name="Ferriera S."/>
            <person name="Johnson J."/>
            <person name="Kravitz S."/>
            <person name="Halpern A."/>
            <person name="Remington K."/>
            <person name="Beeson K."/>
            <person name="Tran B."/>
            <person name="Rogers Y.-H."/>
            <person name="Friedman R."/>
            <person name="Venter J.C."/>
        </authorList>
    </citation>
    <scope>NUCLEOTIDE SEQUENCE [LARGE SCALE GENOMIC DNA]</scope>
    <source>
        <strain evidence="1 2">23-P</strain>
    </source>
</reference>
<evidence type="ECO:0000313" key="1">
    <source>
        <dbReference type="EMBL" id="EAR13979.1"/>
    </source>
</evidence>
<dbReference type="eggNOG" id="COG5448">
    <property type="taxonomic scope" value="Bacteria"/>
</dbReference>
<dbReference type="STRING" id="313594.PI23P_05757"/>
<accession>A4BYD8</accession>
<evidence type="ECO:0000313" key="2">
    <source>
        <dbReference type="Proteomes" id="UP000003053"/>
    </source>
</evidence>
<dbReference type="AlphaFoldDB" id="A4BYD8"/>